<proteinExistence type="predicted"/>
<name>A0A5C6TLK9_FUSOC</name>
<dbReference type="EMBL" id="VMNF01000003">
    <property type="protein sequence ID" value="TXC11144.1"/>
    <property type="molecule type" value="Genomic_DNA"/>
</dbReference>
<dbReference type="Proteomes" id="UP000321331">
    <property type="component" value="Unassembled WGS sequence"/>
</dbReference>
<comment type="caution">
    <text evidence="1">The sequence shown here is derived from an EMBL/GenBank/DDBJ whole genome shotgun (WGS) entry which is preliminary data.</text>
</comment>
<gene>
    <name evidence="1" type="ORF">FocTR4_00007484</name>
</gene>
<organism evidence="1 2">
    <name type="scientific">Fusarium oxysporum f. sp. cubense</name>
    <dbReference type="NCBI Taxonomy" id="61366"/>
    <lineage>
        <taxon>Eukaryota</taxon>
        <taxon>Fungi</taxon>
        <taxon>Dikarya</taxon>
        <taxon>Ascomycota</taxon>
        <taxon>Pezizomycotina</taxon>
        <taxon>Sordariomycetes</taxon>
        <taxon>Hypocreomycetidae</taxon>
        <taxon>Hypocreales</taxon>
        <taxon>Nectriaceae</taxon>
        <taxon>Fusarium</taxon>
        <taxon>Fusarium oxysporum species complex</taxon>
    </lineage>
</organism>
<evidence type="ECO:0000313" key="1">
    <source>
        <dbReference type="EMBL" id="TXC11144.1"/>
    </source>
</evidence>
<dbReference type="AlphaFoldDB" id="A0A5C6TLK9"/>
<accession>A0A5C6TLK9</accession>
<evidence type="ECO:0000313" key="2">
    <source>
        <dbReference type="Proteomes" id="UP000321331"/>
    </source>
</evidence>
<sequence length="123" mass="13944">MELSGERTERDASVRSSTYNVESNLVNLPWTVKHDDKTGVFRICLMYNIIEAGVITALSIRYQIKIGGCCFVGLPFLLGVFNTSNTSQLDIKRSRKWHKLSLLYSVILSSMQRILRAAWSVTD</sequence>
<reference evidence="1 2" key="1">
    <citation type="submission" date="2019-07" db="EMBL/GenBank/DDBJ databases">
        <title>The First High-Quality Draft Genome Sequence of the Causal Agent of the Current Panama Disease Epidemic.</title>
        <authorList>
            <person name="Warmington R.J."/>
            <person name="Kay W."/>
            <person name="Jeffries A."/>
            <person name="Bebber D."/>
            <person name="Moore K."/>
            <person name="Studholme D.J."/>
        </authorList>
    </citation>
    <scope>NUCLEOTIDE SEQUENCE [LARGE SCALE GENOMIC DNA]</scope>
    <source>
        <strain evidence="1 2">TR4</strain>
    </source>
</reference>
<protein>
    <submittedName>
        <fullName evidence="1">Uncharacterized protein</fullName>
    </submittedName>
</protein>